<evidence type="ECO:0000256" key="2">
    <source>
        <dbReference type="ARBA" id="ARBA00023125"/>
    </source>
</evidence>
<dbReference type="EMBL" id="PYBV01000063">
    <property type="protein sequence ID" value="PYC63382.1"/>
    <property type="molecule type" value="Genomic_DNA"/>
</dbReference>
<dbReference type="OrthoDB" id="3784817at2"/>
<dbReference type="GO" id="GO:0000976">
    <property type="term" value="F:transcription cis-regulatory region binding"/>
    <property type="evidence" value="ECO:0007669"/>
    <property type="project" value="TreeGrafter"/>
</dbReference>
<reference evidence="6 7" key="1">
    <citation type="submission" date="2018-03" db="EMBL/GenBank/DDBJ databases">
        <title>Bioinformatic expansion and discovery of thiopeptide antibiotics.</title>
        <authorList>
            <person name="Schwalen C.J."/>
            <person name="Hudson G.A."/>
            <person name="Mitchell D.A."/>
        </authorList>
    </citation>
    <scope>NUCLEOTIDE SEQUENCE [LARGE SCALE GENOMIC DNA]</scope>
    <source>
        <strain evidence="6 7">NRRL 8041</strain>
    </source>
</reference>
<keyword evidence="1" id="KW-0805">Transcription regulation</keyword>
<dbReference type="SUPFAM" id="SSF46689">
    <property type="entry name" value="Homeodomain-like"/>
    <property type="match status" value="1"/>
</dbReference>
<proteinExistence type="predicted"/>
<sequence>MAAAQDTTSRDDVRSGIVTAASQLLREKGASAVTTRAVAQAAGVQAPTIYRLFGDKDGLVDAVAEHVMATYVAAKAAAAETAEGDPVADLRSGWRVHVEFGLANPELYALIGTRGRGGPSSATAAGIEVLRTRVRRLAAAGLLRVDEQRALMMIHAAGNGTILALLAMPEDRRDPGLSDAMFDAVLSSIRVTTPATPDTTTSAVAVTFATVVPDLPGLSDAERALMTEWLNRSLSTPHNP</sequence>
<feature type="domain" description="HTH tetR-type" evidence="5">
    <location>
        <begin position="11"/>
        <end position="71"/>
    </location>
</feature>
<dbReference type="Proteomes" id="UP000248333">
    <property type="component" value="Unassembled WGS sequence"/>
</dbReference>
<evidence type="ECO:0000313" key="6">
    <source>
        <dbReference type="EMBL" id="PYC63382.1"/>
    </source>
</evidence>
<feature type="DNA-binding region" description="H-T-H motif" evidence="4">
    <location>
        <begin position="34"/>
        <end position="53"/>
    </location>
</feature>
<dbReference type="InterPro" id="IPR036271">
    <property type="entry name" value="Tet_transcr_reg_TetR-rel_C_sf"/>
</dbReference>
<evidence type="ECO:0000313" key="7">
    <source>
        <dbReference type="Proteomes" id="UP000248333"/>
    </source>
</evidence>
<keyword evidence="2 4" id="KW-0238">DNA-binding</keyword>
<comment type="caution">
    <text evidence="6">The sequence shown here is derived from an EMBL/GenBank/DDBJ whole genome shotgun (WGS) entry which is preliminary data.</text>
</comment>
<dbReference type="GO" id="GO:0003700">
    <property type="term" value="F:DNA-binding transcription factor activity"/>
    <property type="evidence" value="ECO:0007669"/>
    <property type="project" value="TreeGrafter"/>
</dbReference>
<dbReference type="PRINTS" id="PR00455">
    <property type="entry name" value="HTHTETR"/>
</dbReference>
<name>A0A318NJZ2_9ACTN</name>
<keyword evidence="7" id="KW-1185">Reference proteome</keyword>
<dbReference type="PANTHER" id="PTHR30055">
    <property type="entry name" value="HTH-TYPE TRANSCRIPTIONAL REGULATOR RUTR"/>
    <property type="match status" value="1"/>
</dbReference>
<dbReference type="RefSeq" id="WP_110568611.1">
    <property type="nucleotide sequence ID" value="NZ_PYBV01000063.1"/>
</dbReference>
<dbReference type="InterPro" id="IPR001647">
    <property type="entry name" value="HTH_TetR"/>
</dbReference>
<organism evidence="6 7">
    <name type="scientific">Micromonospora arborensis</name>
    <dbReference type="NCBI Taxonomy" id="2116518"/>
    <lineage>
        <taxon>Bacteria</taxon>
        <taxon>Bacillati</taxon>
        <taxon>Actinomycetota</taxon>
        <taxon>Actinomycetes</taxon>
        <taxon>Micromonosporales</taxon>
        <taxon>Micromonosporaceae</taxon>
        <taxon>Micromonospora</taxon>
    </lineage>
</organism>
<evidence type="ECO:0000256" key="3">
    <source>
        <dbReference type="ARBA" id="ARBA00023163"/>
    </source>
</evidence>
<dbReference type="SUPFAM" id="SSF48498">
    <property type="entry name" value="Tetracyclin repressor-like, C-terminal domain"/>
    <property type="match status" value="1"/>
</dbReference>
<evidence type="ECO:0000259" key="5">
    <source>
        <dbReference type="PROSITE" id="PS50977"/>
    </source>
</evidence>
<dbReference type="AlphaFoldDB" id="A0A318NJZ2"/>
<keyword evidence="3" id="KW-0804">Transcription</keyword>
<protein>
    <submittedName>
        <fullName evidence="6">TetR family transcriptional regulator</fullName>
    </submittedName>
</protein>
<dbReference type="InterPro" id="IPR050109">
    <property type="entry name" value="HTH-type_TetR-like_transc_reg"/>
</dbReference>
<evidence type="ECO:0000256" key="1">
    <source>
        <dbReference type="ARBA" id="ARBA00023015"/>
    </source>
</evidence>
<dbReference type="PROSITE" id="PS50977">
    <property type="entry name" value="HTH_TETR_2"/>
    <property type="match status" value="1"/>
</dbReference>
<dbReference type="InterPro" id="IPR009057">
    <property type="entry name" value="Homeodomain-like_sf"/>
</dbReference>
<evidence type="ECO:0000256" key="4">
    <source>
        <dbReference type="PROSITE-ProRule" id="PRU00335"/>
    </source>
</evidence>
<dbReference type="Pfam" id="PF00440">
    <property type="entry name" value="TetR_N"/>
    <property type="match status" value="1"/>
</dbReference>
<gene>
    <name evidence="6" type="ORF">C7C45_32300</name>
</gene>
<dbReference type="Gene3D" id="1.10.357.10">
    <property type="entry name" value="Tetracycline Repressor, domain 2"/>
    <property type="match status" value="1"/>
</dbReference>
<dbReference type="PANTHER" id="PTHR30055:SF234">
    <property type="entry name" value="HTH-TYPE TRANSCRIPTIONAL REGULATOR BETI"/>
    <property type="match status" value="1"/>
</dbReference>
<accession>A0A318NJZ2</accession>